<dbReference type="EMBL" id="JASMQC010000036">
    <property type="protein sequence ID" value="KAK1931039.1"/>
    <property type="molecule type" value="Genomic_DNA"/>
</dbReference>
<reference evidence="1" key="1">
    <citation type="submission" date="2023-08" db="EMBL/GenBank/DDBJ databases">
        <title>Reference Genome Resource for the Citrus Pathogen Phytophthora citrophthora.</title>
        <authorList>
            <person name="Moller H."/>
            <person name="Coetzee B."/>
            <person name="Rose L.J."/>
            <person name="Van Niekerk J.M."/>
        </authorList>
    </citation>
    <scope>NUCLEOTIDE SEQUENCE</scope>
    <source>
        <strain evidence="1">STE-U-9442</strain>
    </source>
</reference>
<name>A0AAD9G2Y5_9STRA</name>
<comment type="caution">
    <text evidence="1">The sequence shown here is derived from an EMBL/GenBank/DDBJ whole genome shotgun (WGS) entry which is preliminary data.</text>
</comment>
<protein>
    <submittedName>
        <fullName evidence="1">Uncharacterized protein</fullName>
    </submittedName>
</protein>
<sequence length="64" mass="7293">MSDPMTQLADGSLISKTEARMRLLERAAHASMWRITRCMVQKIELHASKFVNAAIRLEDMMNGE</sequence>
<dbReference type="Proteomes" id="UP001259832">
    <property type="component" value="Unassembled WGS sequence"/>
</dbReference>
<organism evidence="1 2">
    <name type="scientific">Phytophthora citrophthora</name>
    <dbReference type="NCBI Taxonomy" id="4793"/>
    <lineage>
        <taxon>Eukaryota</taxon>
        <taxon>Sar</taxon>
        <taxon>Stramenopiles</taxon>
        <taxon>Oomycota</taxon>
        <taxon>Peronosporomycetes</taxon>
        <taxon>Peronosporales</taxon>
        <taxon>Peronosporaceae</taxon>
        <taxon>Phytophthora</taxon>
    </lineage>
</organism>
<keyword evidence="2" id="KW-1185">Reference proteome</keyword>
<proteinExistence type="predicted"/>
<accession>A0AAD9G2Y5</accession>
<dbReference type="AlphaFoldDB" id="A0AAD9G2Y5"/>
<evidence type="ECO:0000313" key="1">
    <source>
        <dbReference type="EMBL" id="KAK1931039.1"/>
    </source>
</evidence>
<gene>
    <name evidence="1" type="ORF">P3T76_013628</name>
</gene>
<evidence type="ECO:0000313" key="2">
    <source>
        <dbReference type="Proteomes" id="UP001259832"/>
    </source>
</evidence>